<accession>A0ACB8LU24</accession>
<comment type="caution">
    <text evidence="1">The sequence shown here is derived from an EMBL/GenBank/DDBJ whole genome shotgun (WGS) entry which is preliminary data.</text>
</comment>
<organism evidence="1 2">
    <name type="scientific">Citrus sinensis</name>
    <name type="common">Sweet orange</name>
    <name type="synonym">Citrus aurantium var. sinensis</name>
    <dbReference type="NCBI Taxonomy" id="2711"/>
    <lineage>
        <taxon>Eukaryota</taxon>
        <taxon>Viridiplantae</taxon>
        <taxon>Streptophyta</taxon>
        <taxon>Embryophyta</taxon>
        <taxon>Tracheophyta</taxon>
        <taxon>Spermatophyta</taxon>
        <taxon>Magnoliopsida</taxon>
        <taxon>eudicotyledons</taxon>
        <taxon>Gunneridae</taxon>
        <taxon>Pentapetalae</taxon>
        <taxon>rosids</taxon>
        <taxon>malvids</taxon>
        <taxon>Sapindales</taxon>
        <taxon>Rutaceae</taxon>
        <taxon>Aurantioideae</taxon>
        <taxon>Citrus</taxon>
    </lineage>
</organism>
<name>A0ACB8LU24_CITSI</name>
<gene>
    <name evidence="1" type="ORF">KPL71_006865</name>
</gene>
<dbReference type="EMBL" id="CM039172">
    <property type="protein sequence ID" value="KAH9776956.1"/>
    <property type="molecule type" value="Genomic_DNA"/>
</dbReference>
<dbReference type="Proteomes" id="UP000829398">
    <property type="component" value="Chromosome 3"/>
</dbReference>
<protein>
    <submittedName>
        <fullName evidence="1">Glutamate dehydrogenase 2</fullName>
    </submittedName>
</protein>
<evidence type="ECO:0000313" key="1">
    <source>
        <dbReference type="EMBL" id="KAH9776956.1"/>
    </source>
</evidence>
<evidence type="ECO:0000313" key="2">
    <source>
        <dbReference type="Proteomes" id="UP000829398"/>
    </source>
</evidence>
<reference evidence="2" key="1">
    <citation type="journal article" date="2023" name="Hortic. Res.">
        <title>A chromosome-level phased genome enabling allele-level studies in sweet orange: a case study on citrus Huanglongbing tolerance.</title>
        <authorList>
            <person name="Wu B."/>
            <person name="Yu Q."/>
            <person name="Deng Z."/>
            <person name="Duan Y."/>
            <person name="Luo F."/>
            <person name="Gmitter F. Jr."/>
        </authorList>
    </citation>
    <scope>NUCLEOTIDE SEQUENCE [LARGE SCALE GENOMIC DNA]</scope>
    <source>
        <strain evidence="2">cv. Valencia</strain>
    </source>
</reference>
<sequence>MNALTATNRNFRYAARILGLDSKLERSLLIPFREIKVECSIPKDDGSLATFVGFRIQHDNARGPMKGGIRYHPEVDPDEVNALAQLMTWKTAVAAIPYGGAKGGIGCNPRELSMSELERLTRVFTQKIHDLIGIHRDVPAPDMGTNSQTMAWILDEYSKFHGHSPAVVTGKPIDLGGSLGREAATGLGVFFATEALLAEHGKSISNMKFAIQGFGNVGSWAAKFFHEHGGKVVAVSDITGGNAMDLNDLLVHECDVLVPCALGGVLNKENAADVKAKFIIEAANHPTDPEADEILSKKGVVILPDIYANSGGVTVSYFEWVQNIQGFMWEEEKVNHELKRYMMSAFKDIKTMCQTHNCNLRMGAFTLGVNRVAQATLLRGWE</sequence>
<proteinExistence type="predicted"/>
<keyword evidence="2" id="KW-1185">Reference proteome</keyword>